<reference evidence="2 3" key="1">
    <citation type="submission" date="2016-10" db="EMBL/GenBank/DDBJ databases">
        <authorList>
            <person name="Varghese N."/>
            <person name="Submissions S."/>
        </authorList>
    </citation>
    <scope>NUCLEOTIDE SEQUENCE [LARGE SCALE GENOMIC DNA]</scope>
    <source>
        <strain evidence="2 3">DSM 21619</strain>
    </source>
</reference>
<name>A0AAX2EFG3_9BACI</name>
<dbReference type="RefSeq" id="WP_164493435.1">
    <property type="nucleotide sequence ID" value="NZ_FOCD01000002.1"/>
</dbReference>
<dbReference type="AlphaFoldDB" id="A0AAX2EFG3"/>
<evidence type="ECO:0000313" key="2">
    <source>
        <dbReference type="EMBL" id="SEN29951.1"/>
    </source>
</evidence>
<sequence length="53" mass="6118">MFQIVFYIIGVVVMMFLVGEVARQLTDLRLLITAENKRKKPETENSVPSSYNQ</sequence>
<keyword evidence="1" id="KW-0472">Membrane</keyword>
<evidence type="ECO:0000313" key="3">
    <source>
        <dbReference type="Proteomes" id="UP000199735"/>
    </source>
</evidence>
<organism evidence="2 3">
    <name type="scientific">Terribacillus saccharophilus</name>
    <dbReference type="NCBI Taxonomy" id="361277"/>
    <lineage>
        <taxon>Bacteria</taxon>
        <taxon>Bacillati</taxon>
        <taxon>Bacillota</taxon>
        <taxon>Bacilli</taxon>
        <taxon>Bacillales</taxon>
        <taxon>Bacillaceae</taxon>
        <taxon>Terribacillus</taxon>
    </lineage>
</organism>
<dbReference type="EMBL" id="FOCD01000002">
    <property type="protein sequence ID" value="SEN29951.1"/>
    <property type="molecule type" value="Genomic_DNA"/>
</dbReference>
<comment type="caution">
    <text evidence="2">The sequence shown here is derived from an EMBL/GenBank/DDBJ whole genome shotgun (WGS) entry which is preliminary data.</text>
</comment>
<feature type="transmembrane region" description="Helical" evidence="1">
    <location>
        <begin position="6"/>
        <end position="22"/>
    </location>
</feature>
<dbReference type="Proteomes" id="UP000199735">
    <property type="component" value="Unassembled WGS sequence"/>
</dbReference>
<protein>
    <submittedName>
        <fullName evidence="2">Uncharacterized protein</fullName>
    </submittedName>
</protein>
<accession>A0AAX2EFG3</accession>
<proteinExistence type="predicted"/>
<evidence type="ECO:0000256" key="1">
    <source>
        <dbReference type="SAM" id="Phobius"/>
    </source>
</evidence>
<gene>
    <name evidence="2" type="ORF">SAMN04489762_1906</name>
</gene>
<keyword evidence="1" id="KW-0812">Transmembrane</keyword>
<keyword evidence="1" id="KW-1133">Transmembrane helix</keyword>